<protein>
    <submittedName>
        <fullName evidence="1">Uncharacterized protein</fullName>
    </submittedName>
</protein>
<comment type="caution">
    <text evidence="1">The sequence shown here is derived from an EMBL/GenBank/DDBJ whole genome shotgun (WGS) entry which is preliminary data.</text>
</comment>
<keyword evidence="2" id="KW-1185">Reference proteome</keyword>
<name>A0A4Z2GI36_9TELE</name>
<gene>
    <name evidence="1" type="ORF">EYF80_037344</name>
</gene>
<accession>A0A4Z2GI36</accession>
<evidence type="ECO:0000313" key="1">
    <source>
        <dbReference type="EMBL" id="TNN52444.1"/>
    </source>
</evidence>
<evidence type="ECO:0000313" key="2">
    <source>
        <dbReference type="Proteomes" id="UP000314294"/>
    </source>
</evidence>
<dbReference type="AlphaFoldDB" id="A0A4Z2GI36"/>
<reference evidence="1 2" key="1">
    <citation type="submission" date="2019-03" db="EMBL/GenBank/DDBJ databases">
        <title>First draft genome of Liparis tanakae, snailfish: a comprehensive survey of snailfish specific genes.</title>
        <authorList>
            <person name="Kim W."/>
            <person name="Song I."/>
            <person name="Jeong J.-H."/>
            <person name="Kim D."/>
            <person name="Kim S."/>
            <person name="Ryu S."/>
            <person name="Song J.Y."/>
            <person name="Lee S.K."/>
        </authorList>
    </citation>
    <scope>NUCLEOTIDE SEQUENCE [LARGE SCALE GENOMIC DNA]</scope>
    <source>
        <tissue evidence="1">Muscle</tissue>
    </source>
</reference>
<organism evidence="1 2">
    <name type="scientific">Liparis tanakae</name>
    <name type="common">Tanaka's snailfish</name>
    <dbReference type="NCBI Taxonomy" id="230148"/>
    <lineage>
        <taxon>Eukaryota</taxon>
        <taxon>Metazoa</taxon>
        <taxon>Chordata</taxon>
        <taxon>Craniata</taxon>
        <taxon>Vertebrata</taxon>
        <taxon>Euteleostomi</taxon>
        <taxon>Actinopterygii</taxon>
        <taxon>Neopterygii</taxon>
        <taxon>Teleostei</taxon>
        <taxon>Neoteleostei</taxon>
        <taxon>Acanthomorphata</taxon>
        <taxon>Eupercaria</taxon>
        <taxon>Perciformes</taxon>
        <taxon>Cottioidei</taxon>
        <taxon>Cottales</taxon>
        <taxon>Liparidae</taxon>
        <taxon>Liparis</taxon>
    </lineage>
</organism>
<sequence>MTPRAQRCAKREVKEVRGEGLLEEVEQDVSDYRDAVNETASAPVDEIVMVSVIFCGGDKEDESQRQEIESGTYGGEDHDMVNAPWFTAQEFYKMQYKKRVELLWRMGVISQSGTVSACEVTYSDKAPGGGVSATAP</sequence>
<dbReference type="Proteomes" id="UP000314294">
    <property type="component" value="Unassembled WGS sequence"/>
</dbReference>
<dbReference type="EMBL" id="SRLO01000547">
    <property type="protein sequence ID" value="TNN52444.1"/>
    <property type="molecule type" value="Genomic_DNA"/>
</dbReference>
<proteinExistence type="predicted"/>